<reference evidence="1" key="1">
    <citation type="submission" date="2014-09" db="EMBL/GenBank/DDBJ databases">
        <authorList>
            <person name="Magalhaes I.L.F."/>
            <person name="Oliveira U."/>
            <person name="Santos F.R."/>
            <person name="Vidigal T.H.D.A."/>
            <person name="Brescovit A.D."/>
            <person name="Santos A.J."/>
        </authorList>
    </citation>
    <scope>NUCLEOTIDE SEQUENCE</scope>
    <source>
        <tissue evidence="1">Shoot tissue taken approximately 20 cm above the soil surface</tissue>
    </source>
</reference>
<proteinExistence type="predicted"/>
<protein>
    <submittedName>
        <fullName evidence="1">Uncharacterized protein</fullName>
    </submittedName>
</protein>
<name>A0A0A8YAK3_ARUDO</name>
<accession>A0A0A8YAK3</accession>
<dbReference type="EMBL" id="GBRH01274951">
    <property type="protein sequence ID" value="JAD22944.1"/>
    <property type="molecule type" value="Transcribed_RNA"/>
</dbReference>
<reference evidence="1" key="2">
    <citation type="journal article" date="2015" name="Data Brief">
        <title>Shoot transcriptome of the giant reed, Arundo donax.</title>
        <authorList>
            <person name="Barrero R.A."/>
            <person name="Guerrero F.D."/>
            <person name="Moolhuijzen P."/>
            <person name="Goolsby J.A."/>
            <person name="Tidwell J."/>
            <person name="Bellgard S.E."/>
            <person name="Bellgard M.I."/>
        </authorList>
    </citation>
    <scope>NUCLEOTIDE SEQUENCE</scope>
    <source>
        <tissue evidence="1">Shoot tissue taken approximately 20 cm above the soil surface</tissue>
    </source>
</reference>
<organism evidence="1">
    <name type="scientific">Arundo donax</name>
    <name type="common">Giant reed</name>
    <name type="synonym">Donax arundinaceus</name>
    <dbReference type="NCBI Taxonomy" id="35708"/>
    <lineage>
        <taxon>Eukaryota</taxon>
        <taxon>Viridiplantae</taxon>
        <taxon>Streptophyta</taxon>
        <taxon>Embryophyta</taxon>
        <taxon>Tracheophyta</taxon>
        <taxon>Spermatophyta</taxon>
        <taxon>Magnoliopsida</taxon>
        <taxon>Liliopsida</taxon>
        <taxon>Poales</taxon>
        <taxon>Poaceae</taxon>
        <taxon>PACMAD clade</taxon>
        <taxon>Arundinoideae</taxon>
        <taxon>Arundineae</taxon>
        <taxon>Arundo</taxon>
    </lineage>
</organism>
<dbReference type="AlphaFoldDB" id="A0A0A8YAK3"/>
<evidence type="ECO:0000313" key="1">
    <source>
        <dbReference type="EMBL" id="JAD22944.1"/>
    </source>
</evidence>
<sequence length="36" mass="4160">MWQCIHFDTVVLNFTAPITLLFTYSDDSGLGRRGQR</sequence>